<dbReference type="RefSeq" id="WP_103124948.1">
    <property type="nucleotide sequence ID" value="NZ_DF978427.1"/>
</dbReference>
<protein>
    <submittedName>
        <fullName evidence="1">Zn(2+)-C6 fungal-type DNA-binding domain</fullName>
    </submittedName>
</protein>
<sequence length="98" mass="10992">MAEIIDLGFDHNNAELLIQEITPIQAETLLGGYCQPNEDSPYAYIINITKNPSKPQTKSQSTDSFEYSGKKINSIDNSRKIYINGVPIKGQRNTIIVY</sequence>
<comment type="caution">
    <text evidence="1">The sequence shown here is derived from an EMBL/GenBank/DDBJ whole genome shotgun (WGS) entry which is preliminary data.</text>
</comment>
<accession>A0A2H6LHP0</accession>
<dbReference type="AlphaFoldDB" id="A0A2H6LHP0"/>
<proteinExistence type="predicted"/>
<dbReference type="EMBL" id="BDGE01000040">
    <property type="protein sequence ID" value="GBE92656.1"/>
    <property type="molecule type" value="Genomic_DNA"/>
</dbReference>
<dbReference type="Proteomes" id="UP000236527">
    <property type="component" value="Unassembled WGS sequence"/>
</dbReference>
<organism evidence="1 2">
    <name type="scientific">Nostoc cycadae WK-1</name>
    <dbReference type="NCBI Taxonomy" id="1861711"/>
    <lineage>
        <taxon>Bacteria</taxon>
        <taxon>Bacillati</taxon>
        <taxon>Cyanobacteriota</taxon>
        <taxon>Cyanophyceae</taxon>
        <taxon>Nostocales</taxon>
        <taxon>Nostocaceae</taxon>
        <taxon>Nostoc</taxon>
    </lineage>
</organism>
<name>A0A2H6LHP0_9NOSO</name>
<gene>
    <name evidence="1" type="ORF">NCWK1_2412</name>
</gene>
<reference evidence="2" key="1">
    <citation type="journal article" date="2018" name="Genome Announc.">
        <title>Draft Genome Sequence of the Nitrogen-Fixing and Hormogonia-Inducing Cyanobacterium Nostoc cycadae Strain WK-1, Isolated from the Coralloid Roots of Cycas revoluta.</title>
        <authorList>
            <person name="Kanesaki Y."/>
            <person name="Hirose M."/>
            <person name="Hirose Y."/>
            <person name="Fujisawa T."/>
            <person name="Nakamura Y."/>
            <person name="Watanabe S."/>
            <person name="Matsunaga S."/>
            <person name="Uchida H."/>
            <person name="Murakami A."/>
        </authorList>
    </citation>
    <scope>NUCLEOTIDE SEQUENCE [LARGE SCALE GENOMIC DNA]</scope>
    <source>
        <strain evidence="2">WK-1</strain>
    </source>
</reference>
<evidence type="ECO:0000313" key="2">
    <source>
        <dbReference type="Proteomes" id="UP000236527"/>
    </source>
</evidence>
<keyword evidence="1" id="KW-0238">DNA-binding</keyword>
<keyword evidence="2" id="KW-1185">Reference proteome</keyword>
<dbReference type="GO" id="GO:0003677">
    <property type="term" value="F:DNA binding"/>
    <property type="evidence" value="ECO:0007669"/>
    <property type="project" value="UniProtKB-KW"/>
</dbReference>
<evidence type="ECO:0000313" key="1">
    <source>
        <dbReference type="EMBL" id="GBE92656.1"/>
    </source>
</evidence>